<sequence length="535" mass="57452">MKKYFKLFTKKTVFPVILMLGFILACSNDDDGGGGETPATPTISISGETAIIGKAGEIFSVDLTLNAPGGNKELVVYFGGGVLETIPLDVNATTFTYNTQTVPSDANEGQNFEYEFLLADNANQDSQRVTLTVSAAIYDTIEVGGETLYDVTIPTDGIVTDEILLITGRDYHISESLSFGAGSTLTVEEGVVVYFKTPVEVTDPTVGLTFTNGAGLSITGTSTNPVVMTPTTTLTGDPQPGDWNRLYLDGSAGSLSGATIRYLRTEYGSDGIRLDGMDDSNTVEYVQAFKAATEGIYFTNGNVNAKYMVATNSTENGFRLGSGYAGKMQFGIAVMTERLLLDDDTYEVVIRDQSTAIIANFTAVGPGIDVEEVYAYRFRGTSDGRIYNSIGASFNRRGVRVDGSVTVGGTLAGPTVFAYGYIFDLDSQHFRDAPFGGSRDDMDGTINNPFFNNVTSYEEVVDPDTMEVSYNPIYDTIDGIGTNDFIPDATVTAKENHDPSTVDAFFTSVTYVGAVENEAGDWTVGWVKNPDGTIR</sequence>
<keyword evidence="1" id="KW-0732">Signal</keyword>
<feature type="signal peptide" evidence="1">
    <location>
        <begin position="1"/>
        <end position="25"/>
    </location>
</feature>
<reference evidence="2 3" key="1">
    <citation type="journal article" date="2013" name="Int. J. Syst. Evol. Microbiol.">
        <title>Aquimarina gracilis sp. nov., isolated from the gut microflora of a mussel, Mytilus coruscus, and emended description of Aquimarina spongiae.</title>
        <authorList>
            <person name="Park S.C."/>
            <person name="Choe H.N."/>
            <person name="Baik K.S."/>
            <person name="Seong C.N."/>
        </authorList>
    </citation>
    <scope>NUCLEOTIDE SEQUENCE [LARGE SCALE GENOMIC DNA]</scope>
    <source>
        <strain evidence="2 3">PSC32</strain>
    </source>
</reference>
<evidence type="ECO:0000313" key="2">
    <source>
        <dbReference type="EMBL" id="MEB3343874.1"/>
    </source>
</evidence>
<protein>
    <submittedName>
        <fullName evidence="2">Uncharacterized protein</fullName>
    </submittedName>
</protein>
<name>A0ABU5ZNZ7_9FLAO</name>
<proteinExistence type="predicted"/>
<gene>
    <name evidence="2" type="ORF">U6A24_00295</name>
</gene>
<keyword evidence="3" id="KW-1185">Reference proteome</keyword>
<dbReference type="Proteomes" id="UP001327027">
    <property type="component" value="Unassembled WGS sequence"/>
</dbReference>
<dbReference type="EMBL" id="JAYKLX010000001">
    <property type="protein sequence ID" value="MEB3343874.1"/>
    <property type="molecule type" value="Genomic_DNA"/>
</dbReference>
<dbReference type="PANTHER" id="PTHR41339">
    <property type="entry name" value="LIPL48"/>
    <property type="match status" value="1"/>
</dbReference>
<dbReference type="RefSeq" id="WP_324177928.1">
    <property type="nucleotide sequence ID" value="NZ_BAABAW010000001.1"/>
</dbReference>
<comment type="caution">
    <text evidence="2">The sequence shown here is derived from an EMBL/GenBank/DDBJ whole genome shotgun (WGS) entry which is preliminary data.</text>
</comment>
<dbReference type="PROSITE" id="PS51257">
    <property type="entry name" value="PROKAR_LIPOPROTEIN"/>
    <property type="match status" value="1"/>
</dbReference>
<accession>A0ABU5ZNZ7</accession>
<evidence type="ECO:0000313" key="3">
    <source>
        <dbReference type="Proteomes" id="UP001327027"/>
    </source>
</evidence>
<organism evidence="2 3">
    <name type="scientific">Aquimarina gracilis</name>
    <dbReference type="NCBI Taxonomy" id="874422"/>
    <lineage>
        <taxon>Bacteria</taxon>
        <taxon>Pseudomonadati</taxon>
        <taxon>Bacteroidota</taxon>
        <taxon>Flavobacteriia</taxon>
        <taxon>Flavobacteriales</taxon>
        <taxon>Flavobacteriaceae</taxon>
        <taxon>Aquimarina</taxon>
    </lineage>
</organism>
<feature type="chain" id="PRO_5045922106" evidence="1">
    <location>
        <begin position="26"/>
        <end position="535"/>
    </location>
</feature>
<dbReference type="PANTHER" id="PTHR41339:SF1">
    <property type="entry name" value="SECRETED PROTEIN"/>
    <property type="match status" value="1"/>
</dbReference>
<evidence type="ECO:0000256" key="1">
    <source>
        <dbReference type="SAM" id="SignalP"/>
    </source>
</evidence>